<comment type="caution">
    <text evidence="2">The sequence shown here is derived from an EMBL/GenBank/DDBJ whole genome shotgun (WGS) entry which is preliminary data.</text>
</comment>
<gene>
    <name evidence="2" type="ORF">DF183_17970</name>
</gene>
<sequence length="96" mass="10326">MPDAQRLLHKRQHFEPAVVTINGHETACYLGETVATVLLAAGVGAFRRTASGAPRRPVCNMGVCFDCIVTIDGVQGQRSCMTTVRSGMQIEVADHV</sequence>
<protein>
    <submittedName>
        <fullName evidence="2">Sarcosine oxidase subunit alpha</fullName>
    </submittedName>
</protein>
<dbReference type="GO" id="GO:0016491">
    <property type="term" value="F:oxidoreductase activity"/>
    <property type="evidence" value="ECO:0007669"/>
    <property type="project" value="UniProtKB-KW"/>
</dbReference>
<dbReference type="AlphaFoldDB" id="A0A2U2BF80"/>
<name>A0A2U2BF80_ALCFA</name>
<accession>A0A2U2BF80</accession>
<dbReference type="InterPro" id="IPR036010">
    <property type="entry name" value="2Fe-2S_ferredoxin-like_sf"/>
</dbReference>
<keyword evidence="1" id="KW-0560">Oxidoreductase</keyword>
<dbReference type="Gene3D" id="3.10.20.440">
    <property type="entry name" value="2Fe-2S iron-sulphur cluster binding domain, sarcosine oxidase, alpha subunit, N-terminal domain"/>
    <property type="match status" value="1"/>
</dbReference>
<proteinExistence type="predicted"/>
<dbReference type="Proteomes" id="UP000245216">
    <property type="component" value="Unassembled WGS sequence"/>
</dbReference>
<organism evidence="2 3">
    <name type="scientific">Alcaligenes faecalis</name>
    <dbReference type="NCBI Taxonomy" id="511"/>
    <lineage>
        <taxon>Bacteria</taxon>
        <taxon>Pseudomonadati</taxon>
        <taxon>Pseudomonadota</taxon>
        <taxon>Betaproteobacteria</taxon>
        <taxon>Burkholderiales</taxon>
        <taxon>Alcaligenaceae</taxon>
        <taxon>Alcaligenes</taxon>
    </lineage>
</organism>
<dbReference type="Pfam" id="PF13510">
    <property type="entry name" value="Fer2_4"/>
    <property type="match status" value="1"/>
</dbReference>
<reference evidence="2 3" key="2">
    <citation type="submission" date="2018-05" db="EMBL/GenBank/DDBJ databases">
        <authorList>
            <person name="Lanie J.A."/>
            <person name="Ng W.-L."/>
            <person name="Kazmierczak K.M."/>
            <person name="Andrzejewski T.M."/>
            <person name="Davidsen T.M."/>
            <person name="Wayne K.J."/>
            <person name="Tettelin H."/>
            <person name="Glass J.I."/>
            <person name="Rusch D."/>
            <person name="Podicherti R."/>
            <person name="Tsui H.-C.T."/>
            <person name="Winkler M.E."/>
        </authorList>
    </citation>
    <scope>NUCLEOTIDE SEQUENCE [LARGE SCALE GENOMIC DNA]</scope>
    <source>
        <strain evidence="2 3">YBY</strain>
    </source>
</reference>
<dbReference type="SUPFAM" id="SSF54292">
    <property type="entry name" value="2Fe-2S ferredoxin-like"/>
    <property type="match status" value="1"/>
</dbReference>
<evidence type="ECO:0000313" key="2">
    <source>
        <dbReference type="EMBL" id="PWE12656.1"/>
    </source>
</evidence>
<reference evidence="2 3" key="1">
    <citation type="submission" date="2018-05" db="EMBL/GenBank/DDBJ databases">
        <title>Genome Sequence of an Efficient Indole-Degrading Bacterium, Alcaligenes sp.YBY.</title>
        <authorList>
            <person name="Yang B."/>
        </authorList>
    </citation>
    <scope>NUCLEOTIDE SEQUENCE [LARGE SCALE GENOMIC DNA]</scope>
    <source>
        <strain evidence="2 3">YBY</strain>
    </source>
</reference>
<evidence type="ECO:0000256" key="1">
    <source>
        <dbReference type="ARBA" id="ARBA00023002"/>
    </source>
</evidence>
<evidence type="ECO:0000313" key="3">
    <source>
        <dbReference type="Proteomes" id="UP000245216"/>
    </source>
</evidence>
<dbReference type="RefSeq" id="WP_109089814.1">
    <property type="nucleotide sequence ID" value="NZ_CAXOJJ010000030.1"/>
</dbReference>
<dbReference type="EMBL" id="QEXO01000005">
    <property type="protein sequence ID" value="PWE12656.1"/>
    <property type="molecule type" value="Genomic_DNA"/>
</dbReference>
<dbReference type="InterPro" id="IPR042204">
    <property type="entry name" value="2Fe-2S-bd_N"/>
</dbReference>
<dbReference type="STRING" id="511.UZ73_10645"/>
<dbReference type="GO" id="GO:0051536">
    <property type="term" value="F:iron-sulfur cluster binding"/>
    <property type="evidence" value="ECO:0007669"/>
    <property type="project" value="InterPro"/>
</dbReference>